<comment type="caution">
    <text evidence="2">The sequence shown here is derived from an EMBL/GenBank/DDBJ whole genome shotgun (WGS) entry which is preliminary data.</text>
</comment>
<feature type="region of interest" description="Disordered" evidence="1">
    <location>
        <begin position="1"/>
        <end position="21"/>
    </location>
</feature>
<sequence>MGTELGINRRAEDRPLKEPRVGGSVWPRQRCPAFTPRAAVLPVEKECWYCKFADFHLKERIPLDVGICCWPNKQMD</sequence>
<reference evidence="2 3" key="1">
    <citation type="submission" date="2022-06" db="EMBL/GenBank/DDBJ databases">
        <title>Isolation of gut microbiota from human fecal samples.</title>
        <authorList>
            <person name="Pamer E.G."/>
            <person name="Barat B."/>
            <person name="Waligurski E."/>
            <person name="Medina S."/>
            <person name="Paddock L."/>
            <person name="Mostad J."/>
        </authorList>
    </citation>
    <scope>NUCLEOTIDE SEQUENCE [LARGE SCALE GENOMIC DNA]</scope>
    <source>
        <strain evidence="2 3">DFI.9.73</strain>
    </source>
</reference>
<organism evidence="2 3">
    <name type="scientific">Neglectibacter timonensis</name>
    <dbReference type="NCBI Taxonomy" id="1776382"/>
    <lineage>
        <taxon>Bacteria</taxon>
        <taxon>Bacillati</taxon>
        <taxon>Bacillota</taxon>
        <taxon>Clostridia</taxon>
        <taxon>Eubacteriales</taxon>
        <taxon>Oscillospiraceae</taxon>
        <taxon>Neglectibacter</taxon>
    </lineage>
</organism>
<name>A0ABT1S4J2_9FIRM</name>
<dbReference type="RefSeq" id="WP_066860590.1">
    <property type="nucleotide sequence ID" value="NZ_CABKVV010000010.1"/>
</dbReference>
<dbReference type="Proteomes" id="UP001524473">
    <property type="component" value="Unassembled WGS sequence"/>
</dbReference>
<accession>A0ABT1S4J2</accession>
<feature type="compositionally biased region" description="Basic and acidic residues" evidence="1">
    <location>
        <begin position="7"/>
        <end position="20"/>
    </location>
</feature>
<dbReference type="GeneID" id="90534029"/>
<evidence type="ECO:0000256" key="1">
    <source>
        <dbReference type="SAM" id="MobiDB-lite"/>
    </source>
</evidence>
<protein>
    <submittedName>
        <fullName evidence="2">Uncharacterized protein</fullName>
    </submittedName>
</protein>
<evidence type="ECO:0000313" key="3">
    <source>
        <dbReference type="Proteomes" id="UP001524473"/>
    </source>
</evidence>
<evidence type="ECO:0000313" key="2">
    <source>
        <dbReference type="EMBL" id="MCQ4841861.1"/>
    </source>
</evidence>
<dbReference type="EMBL" id="JANFZH010000102">
    <property type="protein sequence ID" value="MCQ4841861.1"/>
    <property type="molecule type" value="Genomic_DNA"/>
</dbReference>
<gene>
    <name evidence="2" type="ORF">NE695_18335</name>
</gene>
<keyword evidence="3" id="KW-1185">Reference proteome</keyword>
<proteinExistence type="predicted"/>